<sequence>MAARPHRHHYRRGHCHRYRHGHMPLLSHPRPSILLNWRLIYEKEALASHHLRKLKNV</sequence>
<protein>
    <submittedName>
        <fullName evidence="1">Predicted protein</fullName>
    </submittedName>
</protein>
<reference evidence="2" key="1">
    <citation type="journal article" date="2011" name="Nat. Genet.">
        <title>The Arabidopsis lyrata genome sequence and the basis of rapid genome size change.</title>
        <authorList>
            <person name="Hu T.T."/>
            <person name="Pattyn P."/>
            <person name="Bakker E.G."/>
            <person name="Cao J."/>
            <person name="Cheng J.-F."/>
            <person name="Clark R.M."/>
            <person name="Fahlgren N."/>
            <person name="Fawcett J.A."/>
            <person name="Grimwood J."/>
            <person name="Gundlach H."/>
            <person name="Haberer G."/>
            <person name="Hollister J.D."/>
            <person name="Ossowski S."/>
            <person name="Ottilar R.P."/>
            <person name="Salamov A.A."/>
            <person name="Schneeberger K."/>
            <person name="Spannagl M."/>
            <person name="Wang X."/>
            <person name="Yang L."/>
            <person name="Nasrallah M.E."/>
            <person name="Bergelson J."/>
            <person name="Carrington J.C."/>
            <person name="Gaut B.S."/>
            <person name="Schmutz J."/>
            <person name="Mayer K.F.X."/>
            <person name="Van de Peer Y."/>
            <person name="Grigoriev I.V."/>
            <person name="Nordborg M."/>
            <person name="Weigel D."/>
            <person name="Guo Y.-L."/>
        </authorList>
    </citation>
    <scope>NUCLEOTIDE SEQUENCE [LARGE SCALE GENOMIC DNA]</scope>
    <source>
        <strain evidence="2">cv. MN47</strain>
    </source>
</reference>
<dbReference type="AlphaFoldDB" id="D7L3G5"/>
<dbReference type="EMBL" id="GL348715">
    <property type="protein sequence ID" value="EFH61848.1"/>
    <property type="molecule type" value="Genomic_DNA"/>
</dbReference>
<proteinExistence type="predicted"/>
<organism evidence="2">
    <name type="scientific">Arabidopsis lyrata subsp. lyrata</name>
    <name type="common">Lyre-leaved rock-cress</name>
    <dbReference type="NCBI Taxonomy" id="81972"/>
    <lineage>
        <taxon>Eukaryota</taxon>
        <taxon>Viridiplantae</taxon>
        <taxon>Streptophyta</taxon>
        <taxon>Embryophyta</taxon>
        <taxon>Tracheophyta</taxon>
        <taxon>Spermatophyta</taxon>
        <taxon>Magnoliopsida</taxon>
        <taxon>eudicotyledons</taxon>
        <taxon>Gunneridae</taxon>
        <taxon>Pentapetalae</taxon>
        <taxon>rosids</taxon>
        <taxon>malvids</taxon>
        <taxon>Brassicales</taxon>
        <taxon>Brassicaceae</taxon>
        <taxon>Camelineae</taxon>
        <taxon>Arabidopsis</taxon>
    </lineage>
</organism>
<gene>
    <name evidence="1" type="ORF">ARALYDRAFT_898905</name>
</gene>
<evidence type="ECO:0000313" key="1">
    <source>
        <dbReference type="EMBL" id="EFH61848.1"/>
    </source>
</evidence>
<dbReference type="Gramene" id="scaffold_302875.1">
    <property type="protein sequence ID" value="scaffold_302875.1"/>
    <property type="gene ID" value="scaffold_302875.1"/>
</dbReference>
<dbReference type="HOGENOM" id="CLU_2999168_0_0_1"/>
<keyword evidence="2" id="KW-1185">Reference proteome</keyword>
<accession>D7L3G5</accession>
<name>D7L3G5_ARALL</name>
<dbReference type="Proteomes" id="UP000008694">
    <property type="component" value="Unassembled WGS sequence"/>
</dbReference>
<evidence type="ECO:0000313" key="2">
    <source>
        <dbReference type="Proteomes" id="UP000008694"/>
    </source>
</evidence>